<evidence type="ECO:0000313" key="1">
    <source>
        <dbReference type="EMBL" id="NYZ24393.1"/>
    </source>
</evidence>
<gene>
    <name evidence="1" type="ORF">HND93_32210</name>
</gene>
<organism evidence="1 2">
    <name type="scientific">Azospirillum oleiclasticum</name>
    <dbReference type="NCBI Taxonomy" id="2735135"/>
    <lineage>
        <taxon>Bacteria</taxon>
        <taxon>Pseudomonadati</taxon>
        <taxon>Pseudomonadota</taxon>
        <taxon>Alphaproteobacteria</taxon>
        <taxon>Rhodospirillales</taxon>
        <taxon>Azospirillaceae</taxon>
        <taxon>Azospirillum</taxon>
    </lineage>
</organism>
<reference evidence="1 2" key="1">
    <citation type="submission" date="2020-05" db="EMBL/GenBank/DDBJ databases">
        <title>Azospirillum oleiclasticum sp. nov, a nitrogen-fixing and heavy crude oil-emulsifying bacterium isolated from the crude oil of Yumen Oilfield.</title>
        <authorList>
            <person name="Wu D."/>
            <person name="Cai M."/>
            <person name="Zhang X."/>
        </authorList>
    </citation>
    <scope>NUCLEOTIDE SEQUENCE [LARGE SCALE GENOMIC DNA]</scope>
    <source>
        <strain evidence="1 2">ROY-1-1-2</strain>
    </source>
</reference>
<evidence type="ECO:0000313" key="2">
    <source>
        <dbReference type="Proteomes" id="UP000584642"/>
    </source>
</evidence>
<dbReference type="Proteomes" id="UP000584642">
    <property type="component" value="Unassembled WGS sequence"/>
</dbReference>
<name>A0ABX2TMA4_9PROT</name>
<dbReference type="EMBL" id="JABFDB010000040">
    <property type="protein sequence ID" value="NYZ24393.1"/>
    <property type="molecule type" value="Genomic_DNA"/>
</dbReference>
<dbReference type="Pfam" id="PF13730">
    <property type="entry name" value="HTH_36"/>
    <property type="match status" value="1"/>
</dbReference>
<keyword evidence="2" id="KW-1185">Reference proteome</keyword>
<dbReference type="InterPro" id="IPR036388">
    <property type="entry name" value="WH-like_DNA-bd_sf"/>
</dbReference>
<comment type="caution">
    <text evidence="1">The sequence shown here is derived from an EMBL/GenBank/DDBJ whole genome shotgun (WGS) entry which is preliminary data.</text>
</comment>
<protein>
    <submittedName>
        <fullName evidence="1">Helix-turn-helix domain-containing protein</fullName>
    </submittedName>
</protein>
<sequence length="167" mass="18342">MTDQSIALPPSTGWFQVLHQIVDSGALARMHISAAALYIAIKRYVDHQTGFAEVSNDRLCKAMGVSKPTFYKARRSLQENGLITVVENHFPTRYVVHEQILYYAADRTPVASTMFQYIPSQLTTVLKALKSHPLTSDQLGTTVTIGTVNIQIVNAAAPIAVDKGQGR</sequence>
<dbReference type="Gene3D" id="1.10.10.10">
    <property type="entry name" value="Winged helix-like DNA-binding domain superfamily/Winged helix DNA-binding domain"/>
    <property type="match status" value="1"/>
</dbReference>
<dbReference type="RefSeq" id="WP_180286171.1">
    <property type="nucleotide sequence ID" value="NZ_JABFDB010000040.1"/>
</dbReference>
<proteinExistence type="predicted"/>
<accession>A0ABX2TMA4</accession>